<evidence type="ECO:0000256" key="3">
    <source>
        <dbReference type="ARBA" id="ARBA00022505"/>
    </source>
</evidence>
<dbReference type="InterPro" id="IPR005116">
    <property type="entry name" value="Transp-assoc_OB_typ1"/>
</dbReference>
<keyword evidence="2 5" id="KW-0813">Transport</keyword>
<comment type="caution">
    <text evidence="7">The sequence shown here is derived from an EMBL/GenBank/DDBJ whole genome shotgun (WGS) entry which is preliminary data.</text>
</comment>
<dbReference type="InterPro" id="IPR008995">
    <property type="entry name" value="Mo/tungstate-bd_C_term_dom"/>
</dbReference>
<protein>
    <submittedName>
        <fullName evidence="7">TOBE domain-containing protein</fullName>
    </submittedName>
</protein>
<dbReference type="InterPro" id="IPR016462">
    <property type="entry name" value="ModE"/>
</dbReference>
<evidence type="ECO:0000313" key="8">
    <source>
        <dbReference type="Proteomes" id="UP001528672"/>
    </source>
</evidence>
<keyword evidence="3 5" id="KW-0500">Molybdenum</keyword>
<dbReference type="InterPro" id="IPR036390">
    <property type="entry name" value="WH_DNA-bd_sf"/>
</dbReference>
<evidence type="ECO:0000256" key="2">
    <source>
        <dbReference type="ARBA" id="ARBA00022448"/>
    </source>
</evidence>
<gene>
    <name evidence="7" type="ORF">PSQ39_19670</name>
</gene>
<dbReference type="RefSeq" id="WP_273929043.1">
    <property type="nucleotide sequence ID" value="NZ_JAQSIO010000010.1"/>
</dbReference>
<dbReference type="Gene3D" id="1.10.10.10">
    <property type="entry name" value="Winged helix-like DNA-binding domain superfamily/Winged helix DNA-binding domain"/>
    <property type="match status" value="1"/>
</dbReference>
<proteinExistence type="inferred from homology"/>
<name>A0ABT5MKE3_9BURK</name>
<dbReference type="Gene3D" id="2.40.50.100">
    <property type="match status" value="1"/>
</dbReference>
<dbReference type="SUPFAM" id="SSF50331">
    <property type="entry name" value="MOP-like"/>
    <property type="match status" value="1"/>
</dbReference>
<dbReference type="InterPro" id="IPR036388">
    <property type="entry name" value="WH-like_DNA-bd_sf"/>
</dbReference>
<dbReference type="EMBL" id="JAQSIO010000010">
    <property type="protein sequence ID" value="MDD0816861.1"/>
    <property type="molecule type" value="Genomic_DNA"/>
</dbReference>
<keyword evidence="4" id="KW-0677">Repeat</keyword>
<dbReference type="PIRSF" id="PIRSF005763">
    <property type="entry name" value="Txn_reg_ModE"/>
    <property type="match status" value="1"/>
</dbReference>
<organism evidence="7 8">
    <name type="scientific">Curvibacter microcysteis</name>
    <dbReference type="NCBI Taxonomy" id="3026419"/>
    <lineage>
        <taxon>Bacteria</taxon>
        <taxon>Pseudomonadati</taxon>
        <taxon>Pseudomonadota</taxon>
        <taxon>Betaproteobacteria</taxon>
        <taxon>Burkholderiales</taxon>
        <taxon>Comamonadaceae</taxon>
        <taxon>Curvibacter</taxon>
    </lineage>
</organism>
<dbReference type="PANTHER" id="PTHR30432:SF1">
    <property type="entry name" value="DNA-BINDING TRANSCRIPTIONAL DUAL REGULATOR MODE"/>
    <property type="match status" value="1"/>
</dbReference>
<dbReference type="Pfam" id="PF03459">
    <property type="entry name" value="TOBE"/>
    <property type="match status" value="1"/>
</dbReference>
<dbReference type="Proteomes" id="UP001528672">
    <property type="component" value="Unassembled WGS sequence"/>
</dbReference>
<dbReference type="InterPro" id="IPR051815">
    <property type="entry name" value="Molybdate_resp_trans_reg"/>
</dbReference>
<feature type="domain" description="Mop" evidence="6">
    <location>
        <begin position="134"/>
        <end position="200"/>
    </location>
</feature>
<dbReference type="InterPro" id="IPR000847">
    <property type="entry name" value="LysR_HTH_N"/>
</dbReference>
<evidence type="ECO:0000313" key="7">
    <source>
        <dbReference type="EMBL" id="MDD0816861.1"/>
    </source>
</evidence>
<dbReference type="Pfam" id="PF00126">
    <property type="entry name" value="HTH_1"/>
    <property type="match status" value="1"/>
</dbReference>
<dbReference type="InterPro" id="IPR004606">
    <property type="entry name" value="Mop_domain"/>
</dbReference>
<evidence type="ECO:0000256" key="1">
    <source>
        <dbReference type="ARBA" id="ARBA00008110"/>
    </source>
</evidence>
<evidence type="ECO:0000256" key="5">
    <source>
        <dbReference type="PIRNR" id="PIRNR005763"/>
    </source>
</evidence>
<sequence>MTAVAPQWSQALGHAASDKRLDILRGIARSGSISQAAREAGVSYKAAWQALDTLSNLAGVELVQRAVGGAGGGGARITEAGQWLLQAAAALDEARQAVLARLPPLGATTPSGSAPTVPVVAASAVPALAALGLRTSMRNQLPAQVRQLRREGAVVVADLALSGGAALSARLTRESAQLLGLQAGLEVLALCKATAVRVGPLAGPGATGAQEETPAETWVADAAGLDHERPAALAGQVLRVARAGVAQEVVLGLAGGLQLVGFSTPGRALRRGSQVQAWVAPSAVVLALGA</sequence>
<comment type="similarity">
    <text evidence="1 5">Belongs to the ModE family.</text>
</comment>
<keyword evidence="8" id="KW-1185">Reference proteome</keyword>
<dbReference type="PROSITE" id="PS51866">
    <property type="entry name" value="MOP"/>
    <property type="match status" value="1"/>
</dbReference>
<dbReference type="SUPFAM" id="SSF46785">
    <property type="entry name" value="Winged helix' DNA-binding domain"/>
    <property type="match status" value="1"/>
</dbReference>
<evidence type="ECO:0000256" key="4">
    <source>
        <dbReference type="ARBA" id="ARBA00022737"/>
    </source>
</evidence>
<dbReference type="PANTHER" id="PTHR30432">
    <property type="entry name" value="TRANSCRIPTIONAL REGULATOR MODE"/>
    <property type="match status" value="1"/>
</dbReference>
<evidence type="ECO:0000259" key="6">
    <source>
        <dbReference type="PROSITE" id="PS51866"/>
    </source>
</evidence>
<accession>A0ABT5MKE3</accession>
<reference evidence="7 8" key="1">
    <citation type="submission" date="2023-02" db="EMBL/GenBank/DDBJ databases">
        <title>Bacterial whole genome sequence for Curvibacter sp. HBC28.</title>
        <authorList>
            <person name="Le V."/>
            <person name="Ko S.-R."/>
            <person name="Ahn C.-Y."/>
            <person name="Oh H.-M."/>
        </authorList>
    </citation>
    <scope>NUCLEOTIDE SEQUENCE [LARGE SCALE GENOMIC DNA]</scope>
    <source>
        <strain evidence="7 8">HBC28</strain>
    </source>
</reference>